<proteinExistence type="predicted"/>
<dbReference type="EMBL" id="ON189045">
    <property type="protein sequence ID" value="URA06993.1"/>
    <property type="molecule type" value="Genomic_DNA"/>
</dbReference>
<dbReference type="Proteomes" id="UP001056585">
    <property type="component" value="Segment"/>
</dbReference>
<reference evidence="1" key="1">
    <citation type="journal article" date="2022" name="Viruses">
        <title>Isolation of novel Xanthomonas phages for the plant pathogens X. translucens and X. campestris.</title>
        <authorList>
            <person name="Erdrich S.H."/>
            <person name="Sharma V."/>
            <person name="Schurr U."/>
            <person name="Arsova B."/>
            <person name="Frunzke J."/>
        </authorList>
    </citation>
    <scope>NUCLEOTIDE SEQUENCE</scope>
</reference>
<accession>A0A9E7E1Q2</accession>
<keyword evidence="2" id="KW-1185">Reference proteome</keyword>
<evidence type="ECO:0000313" key="1">
    <source>
        <dbReference type="EMBL" id="URA06993.1"/>
    </source>
</evidence>
<organism evidence="1 2">
    <name type="scientific">Xanthomonas phage Elanor</name>
    <dbReference type="NCBI Taxonomy" id="2939127"/>
    <lineage>
        <taxon>Viruses</taxon>
        <taxon>Duplodnaviria</taxon>
        <taxon>Heunggongvirae</taxon>
        <taxon>Uroviricota</taxon>
        <taxon>Caudoviricetes</taxon>
        <taxon>Mesyanzhinovviridae</taxon>
        <taxon>Bradleyvirinae</taxon>
        <taxon>Elanorvirus</taxon>
        <taxon>Elanorvirus elanor</taxon>
    </lineage>
</organism>
<sequence length="63" mass="6939">MSALQLTKKQHEKLAHSAINMLQAIPHDSFGPTDAIRALPDYDSLTPEDREAVRKALDKIIGA</sequence>
<gene>
    <name evidence="1" type="ORF">Elanor_BL40025</name>
</gene>
<protein>
    <submittedName>
        <fullName evidence="1">Minor tail protein</fullName>
    </submittedName>
</protein>
<name>A0A9E7E1Q2_9CAUD</name>
<evidence type="ECO:0000313" key="2">
    <source>
        <dbReference type="Proteomes" id="UP001056585"/>
    </source>
</evidence>